<dbReference type="HOGENOM" id="CLU_2851437_0_0_1"/>
<evidence type="ECO:0000313" key="3">
    <source>
        <dbReference type="Proteomes" id="UP000001608"/>
    </source>
</evidence>
<keyword evidence="1" id="KW-1133">Transmembrane helix</keyword>
<gene>
    <name evidence="2" type="primary">K7_YBR255Wb</name>
    <name evidence="2" type="ORF">SYK7_005651</name>
</gene>
<comment type="caution">
    <text evidence="2">The sequence shown here is derived from an EMBL/GenBank/DDBJ whole genome shotgun (WGS) entry which is preliminary data.</text>
</comment>
<dbReference type="InterPro" id="IPR038769">
    <property type="entry name" value="MTC4"/>
</dbReference>
<dbReference type="EMBL" id="DG000038">
    <property type="protein sequence ID" value="GAA21802.1"/>
    <property type="molecule type" value="Genomic_DNA"/>
</dbReference>
<keyword evidence="1" id="KW-0812">Transmembrane</keyword>
<feature type="transmembrane region" description="Helical" evidence="1">
    <location>
        <begin position="23"/>
        <end position="42"/>
    </location>
</feature>
<feature type="non-terminal residue" evidence="2">
    <location>
        <position position="1"/>
    </location>
</feature>
<dbReference type="Proteomes" id="UP000001608">
    <property type="component" value="Chromosome 2"/>
</dbReference>
<evidence type="ECO:0000256" key="1">
    <source>
        <dbReference type="SAM" id="Phobius"/>
    </source>
</evidence>
<evidence type="ECO:0000313" key="2">
    <source>
        <dbReference type="EMBL" id="GAA21802.1"/>
    </source>
</evidence>
<protein>
    <submittedName>
        <fullName evidence="2">K7_Ybr255wbp</fullName>
    </submittedName>
</protein>
<organism evidence="2 3">
    <name type="scientific">Saccharomyces cerevisiae (strain Kyokai no. 7 / NBRC 101557)</name>
    <name type="common">Baker's yeast</name>
    <dbReference type="NCBI Taxonomy" id="721032"/>
    <lineage>
        <taxon>Eukaryota</taxon>
        <taxon>Fungi</taxon>
        <taxon>Dikarya</taxon>
        <taxon>Ascomycota</taxon>
        <taxon>Saccharomycotina</taxon>
        <taxon>Saccharomycetes</taxon>
        <taxon>Saccharomycetales</taxon>
        <taxon>Saccharomycetaceae</taxon>
        <taxon>Saccharomyces</taxon>
    </lineage>
</organism>
<dbReference type="PANTHER" id="PTHR38426">
    <property type="entry name" value="MAINTENANCE OF TELOMERE CAPPING PROTEIN 4"/>
    <property type="match status" value="1"/>
</dbReference>
<keyword evidence="1" id="KW-0472">Membrane</keyword>
<sequence>MFQENTERYVTVKVMRAQKMTKTIYRLLEFGIVLVLWTIWFLFSVLRSIRFTIFLVLKIIKALLW</sequence>
<dbReference type="PANTHER" id="PTHR38426:SF1">
    <property type="entry name" value="MAINTENANCE OF TELOMERE CAPPING PROTEIN 4"/>
    <property type="match status" value="1"/>
</dbReference>
<dbReference type="AlphaFoldDB" id="G2W9Q9"/>
<reference evidence="2 3" key="1">
    <citation type="journal article" date="2011" name="DNA Res.">
        <title>Whole-genome sequencing of sake yeast Saccharomyces cerevisiae Kyokai no. 7.</title>
        <authorList>
            <person name="Akao T."/>
            <person name="Yashiro I."/>
            <person name="Hosoyama A."/>
            <person name="Kitagaki H."/>
            <person name="Horikawa H."/>
            <person name="Watanabe D."/>
            <person name="Akada R."/>
            <person name="Ando Y."/>
            <person name="Harashima S."/>
            <person name="Inoue T."/>
            <person name="Inoue Y."/>
            <person name="Kajiwara S."/>
            <person name="Kitamoto K."/>
            <person name="Kitamoto N."/>
            <person name="Kobayashi O."/>
            <person name="Kuhara S."/>
            <person name="Masubuchi T."/>
            <person name="Mizoguchi H."/>
            <person name="Nakao Y."/>
            <person name="Nakazato A."/>
            <person name="Namise M."/>
            <person name="Oba T."/>
            <person name="Ogata T."/>
            <person name="Ohta A."/>
            <person name="Sato M."/>
            <person name="Shibasaki S."/>
            <person name="Takatsume Y."/>
            <person name="Tanimoto S."/>
            <person name="Tsuboi H."/>
            <person name="Nishimura A."/>
            <person name="Yoda K."/>
            <person name="Ishikawa T."/>
            <person name="Iwashita K."/>
            <person name="Fujita N."/>
            <person name="Shimoi H."/>
        </authorList>
    </citation>
    <scope>NUCLEOTIDE SEQUENCE [LARGE SCALE GENOMIC DNA]</scope>
    <source>
        <strain evidence="3">Kyokai no. 7 / NBRC 101557</strain>
    </source>
</reference>
<accession>G2W9Q9</accession>
<name>G2W9Q9_YEASK</name>
<proteinExistence type="predicted"/>